<dbReference type="NCBIfam" id="TIGR00905">
    <property type="entry name" value="2A0302"/>
    <property type="match status" value="1"/>
</dbReference>
<feature type="transmembrane region" description="Helical" evidence="9">
    <location>
        <begin position="156"/>
        <end position="183"/>
    </location>
</feature>
<evidence type="ECO:0000256" key="4">
    <source>
        <dbReference type="ARBA" id="ARBA00022475"/>
    </source>
</evidence>
<dbReference type="PANTHER" id="PTHR42770">
    <property type="entry name" value="AMINO ACID TRANSPORTER-RELATED"/>
    <property type="match status" value="1"/>
</dbReference>
<dbReference type="KEGG" id="abut:Ami103574_12895"/>
<keyword evidence="4" id="KW-1003">Cell membrane</keyword>
<evidence type="ECO:0000256" key="6">
    <source>
        <dbReference type="ARBA" id="ARBA00022970"/>
    </source>
</evidence>
<feature type="transmembrane region" description="Helical" evidence="9">
    <location>
        <begin position="128"/>
        <end position="149"/>
    </location>
</feature>
<dbReference type="Proteomes" id="UP000466848">
    <property type="component" value="Chromosome"/>
</dbReference>
<evidence type="ECO:0000256" key="2">
    <source>
        <dbReference type="ARBA" id="ARBA00008220"/>
    </source>
</evidence>
<dbReference type="EMBL" id="CP048649">
    <property type="protein sequence ID" value="QIB70131.1"/>
    <property type="molecule type" value="Genomic_DNA"/>
</dbReference>
<keyword evidence="5 9" id="KW-0812">Transmembrane</keyword>
<feature type="transmembrane region" description="Helical" evidence="9">
    <location>
        <begin position="455"/>
        <end position="476"/>
    </location>
</feature>
<dbReference type="GO" id="GO:0006865">
    <property type="term" value="P:amino acid transport"/>
    <property type="evidence" value="ECO:0007669"/>
    <property type="project" value="UniProtKB-KW"/>
</dbReference>
<dbReference type="RefSeq" id="WP_163067370.1">
    <property type="nucleotide sequence ID" value="NZ_CP048649.1"/>
</dbReference>
<feature type="transmembrane region" description="Helical" evidence="9">
    <location>
        <begin position="12"/>
        <end position="33"/>
    </location>
</feature>
<proteinExistence type="inferred from homology"/>
<keyword evidence="6" id="KW-0029">Amino-acid transport</keyword>
<protein>
    <submittedName>
        <fullName evidence="10">Amino acid permease</fullName>
    </submittedName>
</protein>
<evidence type="ECO:0000313" key="10">
    <source>
        <dbReference type="EMBL" id="QIB70131.1"/>
    </source>
</evidence>
<dbReference type="PIRSF" id="PIRSF006060">
    <property type="entry name" value="AA_transporter"/>
    <property type="match status" value="1"/>
</dbReference>
<feature type="transmembrane region" description="Helical" evidence="9">
    <location>
        <begin position="403"/>
        <end position="419"/>
    </location>
</feature>
<dbReference type="AlphaFoldDB" id="A0A858BVP9"/>
<feature type="transmembrane region" description="Helical" evidence="9">
    <location>
        <begin position="238"/>
        <end position="262"/>
    </location>
</feature>
<dbReference type="InterPro" id="IPR050367">
    <property type="entry name" value="APC_superfamily"/>
</dbReference>
<keyword evidence="11" id="KW-1185">Reference proteome</keyword>
<feature type="transmembrane region" description="Helical" evidence="9">
    <location>
        <begin position="282"/>
        <end position="308"/>
    </location>
</feature>
<comment type="subcellular location">
    <subcellularLocation>
        <location evidence="1">Cell membrane</location>
        <topology evidence="1">Multi-pass membrane protein</topology>
    </subcellularLocation>
</comment>
<evidence type="ECO:0000313" key="11">
    <source>
        <dbReference type="Proteomes" id="UP000466848"/>
    </source>
</evidence>
<feature type="transmembrane region" description="Helical" evidence="9">
    <location>
        <begin position="97"/>
        <end position="122"/>
    </location>
</feature>
<gene>
    <name evidence="10" type="ORF">Ami103574_12895</name>
</gene>
<feature type="transmembrane region" description="Helical" evidence="9">
    <location>
        <begin position="45"/>
        <end position="66"/>
    </location>
</feature>
<reference evidence="10 11" key="1">
    <citation type="submission" date="2020-02" db="EMBL/GenBank/DDBJ databases">
        <authorList>
            <person name="Kim Y.B."/>
            <person name="Roh S.W."/>
        </authorList>
    </citation>
    <scope>NUCLEOTIDE SEQUENCE [LARGE SCALE GENOMIC DNA]</scope>
    <source>
        <strain evidence="10 11">DSM 103574</strain>
    </source>
</reference>
<sequence length="483" mass="52139">MKDNSLDQTRTLGTLRLTMFAIGTTLASGVFSLSGDFAAGGAHTLAVLIGWLICGVGMLGLCMCFFQLSVRKPEMTSGIYNYAKHGFGDYIGFNAAWGYWMSAILAQIAFVTLFFSALSYFFPVFGSGSNFISILCGSAFIWLLALLILKGVNEAVTINVIVVIAKLLPILVMVVAIIVARAFDLAVFMENFSGSNSDMSLLEQVKSTAYVTVWLFIGIEGSVVISGRAKSTAIAGRATVISFLCLLALYLMISMLSMGVLTQSELAELGNPPMAGVLAAVVGPWGAAFVNIAVIISLGGAMFTYSILSIDSGYGPALSKCFPQMFTKLNKNNSPVVSVIITTLIVQMFLIIVYFNESSYQACYTLSTSAIMFPYIFSALYFLKINIQGDGLENASAGERAKSWFFAIIGTIYGAWLLYASGVTYILISSLLYGPGILLYLYTRKEQKVALLPSVADKATFVIMVSAFLLSIVMLYNKTIQPF</sequence>
<name>A0A858BVP9_9FIRM</name>
<evidence type="ECO:0000256" key="5">
    <source>
        <dbReference type="ARBA" id="ARBA00022692"/>
    </source>
</evidence>
<dbReference type="PANTHER" id="PTHR42770:SF4">
    <property type="entry name" value="ARGININE_ORNITHINE ANTIPORTER-RELATED"/>
    <property type="match status" value="1"/>
</dbReference>
<evidence type="ECO:0000256" key="7">
    <source>
        <dbReference type="ARBA" id="ARBA00022989"/>
    </source>
</evidence>
<dbReference type="InterPro" id="IPR002293">
    <property type="entry name" value="AA/rel_permease1"/>
</dbReference>
<accession>A0A858BVP9</accession>
<feature type="transmembrane region" description="Helical" evidence="9">
    <location>
        <begin position="335"/>
        <end position="355"/>
    </location>
</feature>
<keyword evidence="3" id="KW-0813">Transport</keyword>
<evidence type="ECO:0000256" key="1">
    <source>
        <dbReference type="ARBA" id="ARBA00004651"/>
    </source>
</evidence>
<organism evidence="10 11">
    <name type="scientific">Aminipila butyrica</name>
    <dbReference type="NCBI Taxonomy" id="433296"/>
    <lineage>
        <taxon>Bacteria</taxon>
        <taxon>Bacillati</taxon>
        <taxon>Bacillota</taxon>
        <taxon>Clostridia</taxon>
        <taxon>Peptostreptococcales</taxon>
        <taxon>Anaerovoracaceae</taxon>
        <taxon>Aminipila</taxon>
    </lineage>
</organism>
<evidence type="ECO:0000256" key="3">
    <source>
        <dbReference type="ARBA" id="ARBA00022448"/>
    </source>
</evidence>
<feature type="transmembrane region" description="Helical" evidence="9">
    <location>
        <begin position="361"/>
        <end position="383"/>
    </location>
</feature>
<dbReference type="GO" id="GO:0005886">
    <property type="term" value="C:plasma membrane"/>
    <property type="evidence" value="ECO:0007669"/>
    <property type="project" value="UniProtKB-SubCell"/>
</dbReference>
<feature type="transmembrane region" description="Helical" evidence="9">
    <location>
        <begin position="207"/>
        <end position="226"/>
    </location>
</feature>
<dbReference type="Gene3D" id="1.20.1740.10">
    <property type="entry name" value="Amino acid/polyamine transporter I"/>
    <property type="match status" value="1"/>
</dbReference>
<evidence type="ECO:0000256" key="8">
    <source>
        <dbReference type="ARBA" id="ARBA00023136"/>
    </source>
</evidence>
<dbReference type="Pfam" id="PF13520">
    <property type="entry name" value="AA_permease_2"/>
    <property type="match status" value="1"/>
</dbReference>
<dbReference type="GO" id="GO:0022857">
    <property type="term" value="F:transmembrane transporter activity"/>
    <property type="evidence" value="ECO:0007669"/>
    <property type="project" value="InterPro"/>
</dbReference>
<evidence type="ECO:0000256" key="9">
    <source>
        <dbReference type="SAM" id="Phobius"/>
    </source>
</evidence>
<keyword evidence="7 9" id="KW-1133">Transmembrane helix</keyword>
<dbReference type="InterPro" id="IPR004754">
    <property type="entry name" value="Amino_acid_antiprt"/>
</dbReference>
<comment type="similarity">
    <text evidence="2">Belongs to the amino acid-polyamine-organocation (APC) superfamily. Basic amino acid/polyamine antiporter (APA) (TC 2.A.3.2) family.</text>
</comment>
<keyword evidence="8 9" id="KW-0472">Membrane</keyword>